<keyword evidence="8" id="KW-0902">Two-component regulatory system</keyword>
<dbReference type="PANTHER" id="PTHR24421">
    <property type="entry name" value="NITRATE/NITRITE SENSOR PROTEIN NARX-RELATED"/>
    <property type="match status" value="1"/>
</dbReference>
<evidence type="ECO:0000313" key="13">
    <source>
        <dbReference type="EMBL" id="MDP5228583.1"/>
    </source>
</evidence>
<evidence type="ECO:0000256" key="2">
    <source>
        <dbReference type="ARBA" id="ARBA00012438"/>
    </source>
</evidence>
<keyword evidence="9" id="KW-1133">Transmembrane helix</keyword>
<evidence type="ECO:0000256" key="5">
    <source>
        <dbReference type="ARBA" id="ARBA00022741"/>
    </source>
</evidence>
<keyword evidence="7" id="KW-0067">ATP-binding</keyword>
<gene>
    <name evidence="13" type="ORF">Q9R02_15610</name>
</gene>
<dbReference type="InterPro" id="IPR055558">
    <property type="entry name" value="DUF7134"/>
</dbReference>
<dbReference type="InterPro" id="IPR003594">
    <property type="entry name" value="HATPase_dom"/>
</dbReference>
<name>A0ABT9ISN5_9MICC</name>
<keyword evidence="3" id="KW-0597">Phosphoprotein</keyword>
<keyword evidence="14" id="KW-1185">Reference proteome</keyword>
<organism evidence="13 14">
    <name type="scientific">Arthrobacter horti</name>
    <dbReference type="NCBI Taxonomy" id="3068273"/>
    <lineage>
        <taxon>Bacteria</taxon>
        <taxon>Bacillati</taxon>
        <taxon>Actinomycetota</taxon>
        <taxon>Actinomycetes</taxon>
        <taxon>Micrococcales</taxon>
        <taxon>Micrococcaceae</taxon>
        <taxon>Arthrobacter</taxon>
    </lineage>
</organism>
<evidence type="ECO:0000313" key="14">
    <source>
        <dbReference type="Proteomes" id="UP001232725"/>
    </source>
</evidence>
<evidence type="ECO:0000256" key="3">
    <source>
        <dbReference type="ARBA" id="ARBA00022553"/>
    </source>
</evidence>
<dbReference type="EC" id="2.7.13.3" evidence="2"/>
<evidence type="ECO:0000256" key="6">
    <source>
        <dbReference type="ARBA" id="ARBA00022777"/>
    </source>
</evidence>
<dbReference type="Pfam" id="PF02518">
    <property type="entry name" value="HATPase_c"/>
    <property type="match status" value="1"/>
</dbReference>
<dbReference type="EMBL" id="JAVALS010000018">
    <property type="protein sequence ID" value="MDP5228583.1"/>
    <property type="molecule type" value="Genomic_DNA"/>
</dbReference>
<dbReference type="GO" id="GO:0016301">
    <property type="term" value="F:kinase activity"/>
    <property type="evidence" value="ECO:0007669"/>
    <property type="project" value="UniProtKB-KW"/>
</dbReference>
<dbReference type="CDD" id="cd16917">
    <property type="entry name" value="HATPase_UhpB-NarQ-NarX-like"/>
    <property type="match status" value="1"/>
</dbReference>
<dbReference type="PANTHER" id="PTHR24421:SF10">
    <property type="entry name" value="NITRATE_NITRITE SENSOR PROTEIN NARQ"/>
    <property type="match status" value="1"/>
</dbReference>
<dbReference type="Pfam" id="PF07730">
    <property type="entry name" value="HisKA_3"/>
    <property type="match status" value="1"/>
</dbReference>
<sequence>MEFWQRISTWAHRRPFTVDLIVALLSTGLVSIIYAATLIPSWADHDPQWGDRAQAALLSVPMLLTFAWRRTRPRLAMWMLAVLSVLSLPIAEIVAGIIAVPFIVYAAAAYGKRADGRWALILGILGGFLLSGRILVQGPHYGFPQELLLMAATAIPCWLMVFFAWTLGALTRARRLRFQAIEDRARRLEVENRQERALAAADERAHIAREMHDIVAHSLSVIITQADGGRYASVADPEMGRQALETIARTGRSSLAEMRRLLGVLRQEGNTEYRPQPGVEDVPSLLAGIRANGLTVALRQEGEPRHELPAGAGLTVYRLVQEALTNCLKHAGPAAVVDARLEWTAKGLDVHIHDDGRGAAADPPGPGGGNGLRGMRERVALYDGTVTAGPVTGGGFAVDAHIPYSEA</sequence>
<feature type="transmembrane region" description="Helical" evidence="9">
    <location>
        <begin position="20"/>
        <end position="43"/>
    </location>
</feature>
<dbReference type="Gene3D" id="3.30.565.10">
    <property type="entry name" value="Histidine kinase-like ATPase, C-terminal domain"/>
    <property type="match status" value="1"/>
</dbReference>
<evidence type="ECO:0000256" key="4">
    <source>
        <dbReference type="ARBA" id="ARBA00022679"/>
    </source>
</evidence>
<keyword evidence="5" id="KW-0547">Nucleotide-binding</keyword>
<accession>A0ABT9ISN5</accession>
<comment type="catalytic activity">
    <reaction evidence="1">
        <text>ATP + protein L-histidine = ADP + protein N-phospho-L-histidine.</text>
        <dbReference type="EC" id="2.7.13.3"/>
    </reaction>
</comment>
<keyword evidence="9" id="KW-0472">Membrane</keyword>
<evidence type="ECO:0000259" key="12">
    <source>
        <dbReference type="Pfam" id="PF23539"/>
    </source>
</evidence>
<dbReference type="RefSeq" id="WP_305997627.1">
    <property type="nucleotide sequence ID" value="NZ_JAVALS010000018.1"/>
</dbReference>
<keyword evidence="4" id="KW-0808">Transferase</keyword>
<comment type="caution">
    <text evidence="13">The sequence shown here is derived from an EMBL/GenBank/DDBJ whole genome shotgun (WGS) entry which is preliminary data.</text>
</comment>
<feature type="domain" description="Histidine kinase/HSP90-like ATPase" evidence="10">
    <location>
        <begin position="315"/>
        <end position="404"/>
    </location>
</feature>
<feature type="domain" description="Signal transduction histidine kinase subgroup 3 dimerisation and phosphoacceptor" evidence="11">
    <location>
        <begin position="203"/>
        <end position="268"/>
    </location>
</feature>
<dbReference type="Pfam" id="PF23539">
    <property type="entry name" value="DUF7134"/>
    <property type="match status" value="1"/>
</dbReference>
<evidence type="ECO:0000256" key="8">
    <source>
        <dbReference type="ARBA" id="ARBA00023012"/>
    </source>
</evidence>
<keyword evidence="9" id="KW-0812">Transmembrane</keyword>
<feature type="transmembrane region" description="Helical" evidence="9">
    <location>
        <begin position="77"/>
        <end position="106"/>
    </location>
</feature>
<evidence type="ECO:0000256" key="9">
    <source>
        <dbReference type="SAM" id="Phobius"/>
    </source>
</evidence>
<reference evidence="13 14" key="1">
    <citation type="submission" date="2023-08" db="EMBL/GenBank/DDBJ databases">
        <title>Arthrobacter horti sp. nov., isolated from forest soil.</title>
        <authorList>
            <person name="Park M."/>
        </authorList>
    </citation>
    <scope>NUCLEOTIDE SEQUENCE [LARGE SCALE GENOMIC DNA]</scope>
    <source>
        <strain evidence="13 14">YJM1</strain>
    </source>
</reference>
<feature type="transmembrane region" description="Helical" evidence="9">
    <location>
        <begin position="118"/>
        <end position="136"/>
    </location>
</feature>
<dbReference type="InterPro" id="IPR011712">
    <property type="entry name" value="Sig_transdc_His_kin_sub3_dim/P"/>
</dbReference>
<dbReference type="Proteomes" id="UP001232725">
    <property type="component" value="Unassembled WGS sequence"/>
</dbReference>
<dbReference type="SUPFAM" id="SSF55874">
    <property type="entry name" value="ATPase domain of HSP90 chaperone/DNA topoisomerase II/histidine kinase"/>
    <property type="match status" value="1"/>
</dbReference>
<dbReference type="InterPro" id="IPR036890">
    <property type="entry name" value="HATPase_C_sf"/>
</dbReference>
<proteinExistence type="predicted"/>
<evidence type="ECO:0000259" key="10">
    <source>
        <dbReference type="Pfam" id="PF02518"/>
    </source>
</evidence>
<evidence type="ECO:0000256" key="1">
    <source>
        <dbReference type="ARBA" id="ARBA00000085"/>
    </source>
</evidence>
<keyword evidence="6 13" id="KW-0418">Kinase</keyword>
<feature type="domain" description="DUF7134" evidence="12">
    <location>
        <begin position="8"/>
        <end position="175"/>
    </location>
</feature>
<protein>
    <recommendedName>
        <fullName evidence="2">histidine kinase</fullName>
        <ecNumber evidence="2">2.7.13.3</ecNumber>
    </recommendedName>
</protein>
<dbReference type="Gene3D" id="1.20.5.1930">
    <property type="match status" value="1"/>
</dbReference>
<feature type="transmembrane region" description="Helical" evidence="9">
    <location>
        <begin position="148"/>
        <end position="170"/>
    </location>
</feature>
<evidence type="ECO:0000259" key="11">
    <source>
        <dbReference type="Pfam" id="PF07730"/>
    </source>
</evidence>
<dbReference type="InterPro" id="IPR050482">
    <property type="entry name" value="Sensor_HK_TwoCompSys"/>
</dbReference>
<evidence type="ECO:0000256" key="7">
    <source>
        <dbReference type="ARBA" id="ARBA00022840"/>
    </source>
</evidence>